<dbReference type="AlphaFoldDB" id="D1PVJ7"/>
<proteinExistence type="predicted"/>
<protein>
    <submittedName>
        <fullName evidence="1">Uncharacterized protein</fullName>
    </submittedName>
</protein>
<dbReference type="HOGENOM" id="CLU_2466420_0_0_10"/>
<evidence type="ECO:0000313" key="1">
    <source>
        <dbReference type="EMBL" id="EFA44567.1"/>
    </source>
</evidence>
<name>D1PVJ7_9BACT</name>
<organism evidence="1 2">
    <name type="scientific">Hallella bergensis DSM 17361</name>
    <dbReference type="NCBI Taxonomy" id="585502"/>
    <lineage>
        <taxon>Bacteria</taxon>
        <taxon>Pseudomonadati</taxon>
        <taxon>Bacteroidota</taxon>
        <taxon>Bacteroidia</taxon>
        <taxon>Bacteroidales</taxon>
        <taxon>Prevotellaceae</taxon>
        <taxon>Hallella</taxon>
    </lineage>
</organism>
<reference evidence="1 2" key="1">
    <citation type="submission" date="2009-10" db="EMBL/GenBank/DDBJ databases">
        <authorList>
            <person name="Qin X."/>
            <person name="Bachman B."/>
            <person name="Battles P."/>
            <person name="Bell A."/>
            <person name="Bess C."/>
            <person name="Bickham C."/>
            <person name="Chaboub L."/>
            <person name="Chen D."/>
            <person name="Coyle M."/>
            <person name="Deiros D.R."/>
            <person name="Dinh H."/>
            <person name="Forbes L."/>
            <person name="Fowler G."/>
            <person name="Francisco L."/>
            <person name="Fu Q."/>
            <person name="Gubbala S."/>
            <person name="Hale W."/>
            <person name="Han Y."/>
            <person name="Hemphill L."/>
            <person name="Highlander S.K."/>
            <person name="Hirani K."/>
            <person name="Hogues M."/>
            <person name="Jackson L."/>
            <person name="Jakkamsetti A."/>
            <person name="Javaid M."/>
            <person name="Jiang H."/>
            <person name="Korchina V."/>
            <person name="Kovar C."/>
            <person name="Lara F."/>
            <person name="Lee S."/>
            <person name="Mata R."/>
            <person name="Mathew T."/>
            <person name="Moen C."/>
            <person name="Morales K."/>
            <person name="Munidasa M."/>
            <person name="Nazareth L."/>
            <person name="Ngo R."/>
            <person name="Nguyen L."/>
            <person name="Okwuonu G."/>
            <person name="Ongeri F."/>
            <person name="Patil S."/>
            <person name="Petrosino J."/>
            <person name="Pham C."/>
            <person name="Pham P."/>
            <person name="Pu L.-L."/>
            <person name="Puazo M."/>
            <person name="Raj R."/>
            <person name="Reid J."/>
            <person name="Rouhana J."/>
            <person name="Saada N."/>
            <person name="Shang Y."/>
            <person name="Simmons D."/>
            <person name="Thornton R."/>
            <person name="Warren J."/>
            <person name="Weissenberger G."/>
            <person name="Zhang J."/>
            <person name="Zhang L."/>
            <person name="Zhou C."/>
            <person name="Zhu D."/>
            <person name="Muzny D."/>
            <person name="Worley K."/>
            <person name="Gibbs R."/>
        </authorList>
    </citation>
    <scope>NUCLEOTIDE SEQUENCE [LARGE SCALE GENOMIC DNA]</scope>
    <source>
        <strain evidence="1 2">DSM 17361</strain>
    </source>
</reference>
<sequence>MTVAYAFASPGAAEICAKKRVELQRPVSQGVVKWAQNSRISRSCLFILEYAKTERPFIKLFGLIFKTAQPCGMRDAPICLSQEKPGQR</sequence>
<keyword evidence="2" id="KW-1185">Reference proteome</keyword>
<accession>D1PVJ7</accession>
<evidence type="ECO:0000313" key="2">
    <source>
        <dbReference type="Proteomes" id="UP000003160"/>
    </source>
</evidence>
<dbReference type="Proteomes" id="UP000003160">
    <property type="component" value="Unassembled WGS sequence"/>
</dbReference>
<gene>
    <name evidence="1" type="ORF">HMPREF0645_0982</name>
</gene>
<comment type="caution">
    <text evidence="1">The sequence shown here is derived from an EMBL/GenBank/DDBJ whole genome shotgun (WGS) entry which is preliminary data.</text>
</comment>
<dbReference type="EMBL" id="ACKS01000039">
    <property type="protein sequence ID" value="EFA44567.1"/>
    <property type="molecule type" value="Genomic_DNA"/>
</dbReference>